<feature type="domain" description="C2H2-type" evidence="6">
    <location>
        <begin position="129"/>
        <end position="159"/>
    </location>
</feature>
<keyword evidence="2" id="KW-0677">Repeat</keyword>
<dbReference type="AlphaFoldDB" id="A0A2J6TDS6"/>
<keyword evidence="3 5" id="KW-0863">Zinc-finger</keyword>
<dbReference type="STRING" id="1095630.A0A2J6TDS6"/>
<dbReference type="EMBL" id="KZ613786">
    <property type="protein sequence ID" value="PMD61184.1"/>
    <property type="molecule type" value="Genomic_DNA"/>
</dbReference>
<dbReference type="Pfam" id="PF00096">
    <property type="entry name" value="zf-C2H2"/>
    <property type="match status" value="2"/>
</dbReference>
<dbReference type="OrthoDB" id="4748970at2759"/>
<dbReference type="InParanoid" id="A0A2J6TDS6"/>
<dbReference type="Gene3D" id="3.30.160.60">
    <property type="entry name" value="Classic Zinc Finger"/>
    <property type="match status" value="2"/>
</dbReference>
<dbReference type="SMART" id="SM00355">
    <property type="entry name" value="ZnF_C2H2"/>
    <property type="match status" value="4"/>
</dbReference>
<dbReference type="GO" id="GO:0000981">
    <property type="term" value="F:DNA-binding transcription factor activity, RNA polymerase II-specific"/>
    <property type="evidence" value="ECO:0007669"/>
    <property type="project" value="TreeGrafter"/>
</dbReference>
<dbReference type="PROSITE" id="PS00028">
    <property type="entry name" value="ZINC_FINGER_C2H2_1"/>
    <property type="match status" value="2"/>
</dbReference>
<name>A0A2J6TDS6_9HELO</name>
<dbReference type="InterPro" id="IPR013087">
    <property type="entry name" value="Znf_C2H2_type"/>
</dbReference>
<protein>
    <recommendedName>
        <fullName evidence="6">C2H2-type domain-containing protein</fullName>
    </recommendedName>
</protein>
<dbReference type="GO" id="GO:0000978">
    <property type="term" value="F:RNA polymerase II cis-regulatory region sequence-specific DNA binding"/>
    <property type="evidence" value="ECO:0007669"/>
    <property type="project" value="TreeGrafter"/>
</dbReference>
<keyword evidence="8" id="KW-1185">Reference proteome</keyword>
<evidence type="ECO:0000256" key="5">
    <source>
        <dbReference type="PROSITE-ProRule" id="PRU00042"/>
    </source>
</evidence>
<reference evidence="7 8" key="1">
    <citation type="submission" date="2016-04" db="EMBL/GenBank/DDBJ databases">
        <title>A degradative enzymes factory behind the ericoid mycorrhizal symbiosis.</title>
        <authorList>
            <consortium name="DOE Joint Genome Institute"/>
            <person name="Martino E."/>
            <person name="Morin E."/>
            <person name="Grelet G."/>
            <person name="Kuo A."/>
            <person name="Kohler A."/>
            <person name="Daghino S."/>
            <person name="Barry K."/>
            <person name="Choi C."/>
            <person name="Cichocki N."/>
            <person name="Clum A."/>
            <person name="Copeland A."/>
            <person name="Hainaut M."/>
            <person name="Haridas S."/>
            <person name="Labutti K."/>
            <person name="Lindquist E."/>
            <person name="Lipzen A."/>
            <person name="Khouja H.-R."/>
            <person name="Murat C."/>
            <person name="Ohm R."/>
            <person name="Olson A."/>
            <person name="Spatafora J."/>
            <person name="Veneault-Fourrey C."/>
            <person name="Henrissat B."/>
            <person name="Grigoriev I."/>
            <person name="Martin F."/>
            <person name="Perotto S."/>
        </authorList>
    </citation>
    <scope>NUCLEOTIDE SEQUENCE [LARGE SCALE GENOMIC DNA]</scope>
    <source>
        <strain evidence="7 8">E</strain>
    </source>
</reference>
<dbReference type="GeneID" id="36590973"/>
<feature type="domain" description="C2H2-type" evidence="6">
    <location>
        <begin position="189"/>
        <end position="216"/>
    </location>
</feature>
<keyword evidence="4" id="KW-0862">Zinc</keyword>
<keyword evidence="1" id="KW-0479">Metal-binding</keyword>
<dbReference type="Proteomes" id="UP000235371">
    <property type="component" value="Unassembled WGS sequence"/>
</dbReference>
<feature type="domain" description="C2H2-type" evidence="6">
    <location>
        <begin position="100"/>
        <end position="128"/>
    </location>
</feature>
<evidence type="ECO:0000256" key="1">
    <source>
        <dbReference type="ARBA" id="ARBA00022723"/>
    </source>
</evidence>
<dbReference type="GO" id="GO:0005634">
    <property type="term" value="C:nucleus"/>
    <property type="evidence" value="ECO:0007669"/>
    <property type="project" value="UniProtKB-ARBA"/>
</dbReference>
<dbReference type="GO" id="GO:0045944">
    <property type="term" value="P:positive regulation of transcription by RNA polymerase II"/>
    <property type="evidence" value="ECO:0007669"/>
    <property type="project" value="UniProtKB-ARBA"/>
</dbReference>
<dbReference type="PANTHER" id="PTHR19818">
    <property type="entry name" value="ZINC FINGER PROTEIN ZIC AND GLI"/>
    <property type="match status" value="1"/>
</dbReference>
<organism evidence="7 8">
    <name type="scientific">Hyaloscypha bicolor E</name>
    <dbReference type="NCBI Taxonomy" id="1095630"/>
    <lineage>
        <taxon>Eukaryota</taxon>
        <taxon>Fungi</taxon>
        <taxon>Dikarya</taxon>
        <taxon>Ascomycota</taxon>
        <taxon>Pezizomycotina</taxon>
        <taxon>Leotiomycetes</taxon>
        <taxon>Helotiales</taxon>
        <taxon>Hyaloscyphaceae</taxon>
        <taxon>Hyaloscypha</taxon>
        <taxon>Hyaloscypha bicolor</taxon>
    </lineage>
</organism>
<dbReference type="InterPro" id="IPR050329">
    <property type="entry name" value="GLI_C2H2-zinc-finger"/>
</dbReference>
<gene>
    <name evidence="7" type="ORF">K444DRAFT_628268</name>
</gene>
<evidence type="ECO:0000259" key="6">
    <source>
        <dbReference type="PROSITE" id="PS50157"/>
    </source>
</evidence>
<dbReference type="PANTHER" id="PTHR19818:SF139">
    <property type="entry name" value="PAIR-RULE PROTEIN ODD-PAIRED"/>
    <property type="match status" value="1"/>
</dbReference>
<accession>A0A2J6TDS6</accession>
<dbReference type="SUPFAM" id="SSF57667">
    <property type="entry name" value="beta-beta-alpha zinc fingers"/>
    <property type="match status" value="2"/>
</dbReference>
<dbReference type="PROSITE" id="PS50157">
    <property type="entry name" value="ZINC_FINGER_C2H2_2"/>
    <property type="match status" value="3"/>
</dbReference>
<dbReference type="GO" id="GO:0008270">
    <property type="term" value="F:zinc ion binding"/>
    <property type="evidence" value="ECO:0007669"/>
    <property type="project" value="UniProtKB-KW"/>
</dbReference>
<evidence type="ECO:0000313" key="8">
    <source>
        <dbReference type="Proteomes" id="UP000235371"/>
    </source>
</evidence>
<evidence type="ECO:0000256" key="2">
    <source>
        <dbReference type="ARBA" id="ARBA00022737"/>
    </source>
</evidence>
<dbReference type="InterPro" id="IPR036236">
    <property type="entry name" value="Znf_C2H2_sf"/>
</dbReference>
<evidence type="ECO:0000313" key="7">
    <source>
        <dbReference type="EMBL" id="PMD61184.1"/>
    </source>
</evidence>
<evidence type="ECO:0000256" key="3">
    <source>
        <dbReference type="ARBA" id="ARBA00022771"/>
    </source>
</evidence>
<evidence type="ECO:0000256" key="4">
    <source>
        <dbReference type="ARBA" id="ARBA00022833"/>
    </source>
</evidence>
<dbReference type="RefSeq" id="XP_024738088.1">
    <property type="nucleotide sequence ID" value="XM_024882896.1"/>
</dbReference>
<sequence>MTHNPSTSNQFLGFDPSMEPNIEWSMDVGSWDFTDLGSHEEFVNFGGMDMESWDTYMSQSAELDCCVKTGGETEMVSSVKTQNEPMSFNTRNEIEAILSLDCHLCMHAFSCEKDRDRHFRNSHREERPFRCPKPDCEKSYKSKAHVNVHVRNSHDREKQYVCGQCNRGFFWRWERDRHVNVQHLKIKEFQCEVCGETFGHKSRLKYHVQSKAGCKG</sequence>
<proteinExistence type="predicted"/>